<accession>A0A1U9K781</accession>
<dbReference type="EMBL" id="CP019699">
    <property type="protein sequence ID" value="AQS55882.1"/>
    <property type="molecule type" value="Genomic_DNA"/>
</dbReference>
<dbReference type="InterPro" id="IPR021415">
    <property type="entry name" value="SAV0927-like"/>
</dbReference>
<protein>
    <submittedName>
        <fullName evidence="1">Cytosolic protein</fullName>
    </submittedName>
</protein>
<dbReference type="OrthoDB" id="2381902at2"/>
<gene>
    <name evidence="1" type="ORF">B0W44_08840</name>
</gene>
<reference evidence="1 2" key="1">
    <citation type="journal article" date="2015" name="Int. J. Syst. Evol. Microbiol.">
        <title>Novibacillus thermophilus gen. nov., sp. nov., a Gram-staining-negative and moderately thermophilic member of the family Thermoactinomycetaceae.</title>
        <authorList>
            <person name="Yang G."/>
            <person name="Chen J."/>
            <person name="Zhou S."/>
        </authorList>
    </citation>
    <scope>NUCLEOTIDE SEQUENCE [LARGE SCALE GENOMIC DNA]</scope>
    <source>
        <strain evidence="1 2">SG-1</strain>
    </source>
</reference>
<dbReference type="AlphaFoldDB" id="A0A1U9K781"/>
<evidence type="ECO:0000313" key="2">
    <source>
        <dbReference type="Proteomes" id="UP000188603"/>
    </source>
</evidence>
<dbReference type="Pfam" id="PF11256">
    <property type="entry name" value="SAV0927-like"/>
    <property type="match status" value="1"/>
</dbReference>
<dbReference type="Proteomes" id="UP000188603">
    <property type="component" value="Chromosome"/>
</dbReference>
<dbReference type="STRING" id="1471761.B0W44_08840"/>
<name>A0A1U9K781_9BACL</name>
<proteinExistence type="predicted"/>
<dbReference type="RefSeq" id="WP_077719745.1">
    <property type="nucleotide sequence ID" value="NZ_CP019699.1"/>
</dbReference>
<dbReference type="KEGG" id="ntr:B0W44_08840"/>
<sequence length="91" mass="10657">MSEEDQYFLYDETEDTQIRFVSFVGETNRFDLAIVGTERFYGKKLVLDIQSNRFAVIGADDLEAPGYLEHAYRLSEEEARELKDFLHEVIL</sequence>
<evidence type="ECO:0000313" key="1">
    <source>
        <dbReference type="EMBL" id="AQS55882.1"/>
    </source>
</evidence>
<keyword evidence="2" id="KW-1185">Reference proteome</keyword>
<organism evidence="1 2">
    <name type="scientific">Novibacillus thermophilus</name>
    <dbReference type="NCBI Taxonomy" id="1471761"/>
    <lineage>
        <taxon>Bacteria</taxon>
        <taxon>Bacillati</taxon>
        <taxon>Bacillota</taxon>
        <taxon>Bacilli</taxon>
        <taxon>Bacillales</taxon>
        <taxon>Thermoactinomycetaceae</taxon>
        <taxon>Novibacillus</taxon>
    </lineage>
</organism>